<sequence>MDPFRRERKMERITVMKERLVDVTRKSCRRKQQAMEWKTRQNSDGERGDGETEREGSRKNFIGVYIKETSAEDSRGGPDVEQNSTAKERRQNSDEGTGVVMECAGENCIHQVHERHVESLWKRRGENILRDDLWTNTPDIRMENYPNCRQGKQRGGTSPETDTNNELVTDAFHGSLRSLPAARYNLLNT</sequence>
<comment type="caution">
    <text evidence="2">The sequence shown here is derived from an EMBL/GenBank/DDBJ whole genome shotgun (WGS) entry which is preliminary data.</text>
</comment>
<evidence type="ECO:0000313" key="3">
    <source>
        <dbReference type="Proteomes" id="UP001359485"/>
    </source>
</evidence>
<evidence type="ECO:0000313" key="2">
    <source>
        <dbReference type="EMBL" id="KAK6619184.1"/>
    </source>
</evidence>
<reference evidence="2 3" key="1">
    <citation type="submission" date="2023-09" db="EMBL/GenBank/DDBJ databases">
        <title>Genomes of two closely related lineages of the louse Polyplax serrata with different host specificities.</title>
        <authorList>
            <person name="Martinu J."/>
            <person name="Tarabai H."/>
            <person name="Stefka J."/>
            <person name="Hypsa V."/>
        </authorList>
    </citation>
    <scope>NUCLEOTIDE SEQUENCE [LARGE SCALE GENOMIC DNA]</scope>
    <source>
        <strain evidence="2">98ZLc_SE</strain>
    </source>
</reference>
<feature type="region of interest" description="Disordered" evidence="1">
    <location>
        <begin position="144"/>
        <end position="164"/>
    </location>
</feature>
<feature type="compositionally biased region" description="Basic and acidic residues" evidence="1">
    <location>
        <begin position="69"/>
        <end position="78"/>
    </location>
</feature>
<dbReference type="EMBL" id="JAWJWF010000049">
    <property type="protein sequence ID" value="KAK6619184.1"/>
    <property type="molecule type" value="Genomic_DNA"/>
</dbReference>
<accession>A0ABR1AGT6</accession>
<organism evidence="2 3">
    <name type="scientific">Polyplax serrata</name>
    <name type="common">Common mouse louse</name>
    <dbReference type="NCBI Taxonomy" id="468196"/>
    <lineage>
        <taxon>Eukaryota</taxon>
        <taxon>Metazoa</taxon>
        <taxon>Ecdysozoa</taxon>
        <taxon>Arthropoda</taxon>
        <taxon>Hexapoda</taxon>
        <taxon>Insecta</taxon>
        <taxon>Pterygota</taxon>
        <taxon>Neoptera</taxon>
        <taxon>Paraneoptera</taxon>
        <taxon>Psocodea</taxon>
        <taxon>Troctomorpha</taxon>
        <taxon>Phthiraptera</taxon>
        <taxon>Anoplura</taxon>
        <taxon>Polyplacidae</taxon>
        <taxon>Polyplax</taxon>
    </lineage>
</organism>
<dbReference type="Proteomes" id="UP001359485">
    <property type="component" value="Unassembled WGS sequence"/>
</dbReference>
<proteinExistence type="predicted"/>
<keyword evidence="3" id="KW-1185">Reference proteome</keyword>
<feature type="compositionally biased region" description="Basic and acidic residues" evidence="1">
    <location>
        <begin position="37"/>
        <end position="58"/>
    </location>
</feature>
<feature type="region of interest" description="Disordered" evidence="1">
    <location>
        <begin position="25"/>
        <end position="97"/>
    </location>
</feature>
<evidence type="ECO:0000256" key="1">
    <source>
        <dbReference type="SAM" id="MobiDB-lite"/>
    </source>
</evidence>
<name>A0ABR1AGT6_POLSC</name>
<feature type="compositionally biased region" description="Polar residues" evidence="1">
    <location>
        <begin position="155"/>
        <end position="164"/>
    </location>
</feature>
<protein>
    <submittedName>
        <fullName evidence="2">Uncharacterized protein</fullName>
    </submittedName>
</protein>
<gene>
    <name evidence="2" type="ORF">RUM44_003566</name>
</gene>